<dbReference type="Pfam" id="PF22124">
    <property type="entry name" value="Glyco_hydro_95_cat"/>
    <property type="match status" value="1"/>
</dbReference>
<reference evidence="5" key="1">
    <citation type="submission" date="2021-02" db="EMBL/GenBank/DDBJ databases">
        <title>Natrosporangium hydrolyticum gen. nov., sp. nov, a haloalkaliphilic actinobacterium from a soda solonchak soil.</title>
        <authorList>
            <person name="Sorokin D.Y."/>
            <person name="Khijniak T.V."/>
            <person name="Zakharycheva A.P."/>
            <person name="Boueva O.V."/>
            <person name="Ariskina E.V."/>
            <person name="Hahnke R.L."/>
            <person name="Bunk B."/>
            <person name="Sproer C."/>
            <person name="Schumann P."/>
            <person name="Evtushenko L.I."/>
            <person name="Kublanov I.V."/>
        </authorList>
    </citation>
    <scope>NUCLEOTIDE SEQUENCE</scope>
    <source>
        <strain evidence="5">DSM 106523</strain>
    </source>
</reference>
<dbReference type="InterPro" id="IPR012341">
    <property type="entry name" value="6hp_glycosidase-like_sf"/>
</dbReference>
<protein>
    <submittedName>
        <fullName evidence="5">Glycoside hydrolase family 95 protein</fullName>
    </submittedName>
</protein>
<organism evidence="5 6">
    <name type="scientific">Natronosporangium hydrolyticum</name>
    <dbReference type="NCBI Taxonomy" id="2811111"/>
    <lineage>
        <taxon>Bacteria</taxon>
        <taxon>Bacillati</taxon>
        <taxon>Actinomycetota</taxon>
        <taxon>Actinomycetes</taxon>
        <taxon>Micromonosporales</taxon>
        <taxon>Micromonosporaceae</taxon>
        <taxon>Natronosporangium</taxon>
    </lineage>
</organism>
<dbReference type="Pfam" id="PF14498">
    <property type="entry name" value="Glyco_hyd_65N_2"/>
    <property type="match status" value="1"/>
</dbReference>
<dbReference type="PIRSF" id="PIRSF007663">
    <property type="entry name" value="UCP007663"/>
    <property type="match status" value="1"/>
</dbReference>
<dbReference type="InterPro" id="IPR027414">
    <property type="entry name" value="GH95_N_dom"/>
</dbReference>
<dbReference type="InterPro" id="IPR016518">
    <property type="entry name" value="Alpha-L-fucosidase"/>
</dbReference>
<dbReference type="AlphaFoldDB" id="A0A895Y9B4"/>
<evidence type="ECO:0000259" key="3">
    <source>
        <dbReference type="Pfam" id="PF21307"/>
    </source>
</evidence>
<dbReference type="InterPro" id="IPR008928">
    <property type="entry name" value="6-hairpin_glycosidase_sf"/>
</dbReference>
<evidence type="ECO:0000256" key="1">
    <source>
        <dbReference type="SAM" id="MobiDB-lite"/>
    </source>
</evidence>
<feature type="region of interest" description="Disordered" evidence="1">
    <location>
        <begin position="757"/>
        <end position="777"/>
    </location>
</feature>
<dbReference type="PANTHER" id="PTHR31084:SF0">
    <property type="entry name" value="ALPHA-L-FUCOSIDASE 2"/>
    <property type="match status" value="1"/>
</dbReference>
<proteinExistence type="predicted"/>
<evidence type="ECO:0000313" key="6">
    <source>
        <dbReference type="Proteomes" id="UP000662857"/>
    </source>
</evidence>
<gene>
    <name evidence="5" type="ORF">JQS43_14370</name>
</gene>
<evidence type="ECO:0000259" key="2">
    <source>
        <dbReference type="Pfam" id="PF14498"/>
    </source>
</evidence>
<accession>A0A895Y9B4</accession>
<evidence type="ECO:0000313" key="5">
    <source>
        <dbReference type="EMBL" id="QSB12862.1"/>
    </source>
</evidence>
<keyword evidence="5" id="KW-0378">Hydrolase</keyword>
<dbReference type="PANTHER" id="PTHR31084">
    <property type="entry name" value="ALPHA-L-FUCOSIDASE 2"/>
    <property type="match status" value="1"/>
</dbReference>
<name>A0A895Y9B4_9ACTN</name>
<dbReference type="Gene3D" id="2.70.98.50">
    <property type="entry name" value="putative glycoside hydrolase family protein from bacillus halodurans"/>
    <property type="match status" value="1"/>
</dbReference>
<dbReference type="RefSeq" id="WP_239674906.1">
    <property type="nucleotide sequence ID" value="NZ_CP070499.1"/>
</dbReference>
<dbReference type="KEGG" id="nhy:JQS43_14370"/>
<evidence type="ECO:0000259" key="4">
    <source>
        <dbReference type="Pfam" id="PF22124"/>
    </source>
</evidence>
<dbReference type="Gene3D" id="1.50.10.10">
    <property type="match status" value="1"/>
</dbReference>
<dbReference type="Gene3D" id="2.60.40.1180">
    <property type="entry name" value="Golgi alpha-mannosidase II"/>
    <property type="match status" value="1"/>
</dbReference>
<feature type="domain" description="Glycosyl hydrolase family 95 catalytic" evidence="4">
    <location>
        <begin position="269"/>
        <end position="662"/>
    </location>
</feature>
<dbReference type="GO" id="GO:0004560">
    <property type="term" value="F:alpha-L-fucosidase activity"/>
    <property type="evidence" value="ECO:0007669"/>
    <property type="project" value="InterPro"/>
</dbReference>
<dbReference type="Proteomes" id="UP000662857">
    <property type="component" value="Chromosome"/>
</dbReference>
<feature type="domain" description="Alpha fucosidase A-like C-terminal" evidence="3">
    <location>
        <begin position="664"/>
        <end position="760"/>
    </location>
</feature>
<keyword evidence="6" id="KW-1185">Reference proteome</keyword>
<dbReference type="InterPro" id="IPR054363">
    <property type="entry name" value="GH95_cat"/>
</dbReference>
<dbReference type="Pfam" id="PF21307">
    <property type="entry name" value="Glyco_hydro_95_C"/>
    <property type="match status" value="1"/>
</dbReference>
<feature type="domain" description="Glycosyl hydrolase family 95 N-terminal" evidence="2">
    <location>
        <begin position="3"/>
        <end position="243"/>
    </location>
</feature>
<dbReference type="EMBL" id="CP070499">
    <property type="protein sequence ID" value="QSB12862.1"/>
    <property type="molecule type" value="Genomic_DNA"/>
</dbReference>
<dbReference type="InterPro" id="IPR013780">
    <property type="entry name" value="Glyco_hydro_b"/>
</dbReference>
<dbReference type="SUPFAM" id="SSF48208">
    <property type="entry name" value="Six-hairpin glycosidases"/>
    <property type="match status" value="1"/>
</dbReference>
<sequence length="777" mass="84662">MRLWYEQPATDWEREALPIGNGALGAMVFGGVAAERLQLNEKTLWTGGPGSAEGYQHGDWPPPGRPGVLPELRRRLDEVGELPPDEVAELLGQPRLGYGAYQPLADLWLHFPEPAGQVTGYRRELDLTDAVARVRYTADGVTHHREYLASHPAGVIAGRVWADQPGSVTLTVRLAAGPLGAATTVGQRGIRLRGELPDNRLRYEAQLRLHVVGGAVTEAAGEIRVSGADEVILWLAAGTDYAATYPDYRGEDPAPRVGRTIEAAAGQPYPTLRGAHLADYQQLAGRVSLDLDAPPPNLPTDELVRRHGDHTADPAAERALAALHFAYGRYLLISSSRVGSLPANLQGVWNDSATPAWSADYHLNINLQMCYWPAEVTNLAETAPPLHEFIDALRAPGRVTAREMFDSDGWVVHDETTPWGFTGVHDWPTAFWFPEAGAWLCRHLWEHYLFTHDSEFLRHRAWPVLAETVEFWLANLHIDATTDTLLVSPSYSPEHGPYTAGAAMSQQLVADLFRATLAAAAELAIDPPAGLADAAGRLAPGLRIGAWGQLQEWRADRDDPADEHRHVSHLYALHPADQISPLAEPELARAAEVSLDARGDGGTGWSKAWKISFWARLRDGDRAHRMLTALLRECTLPNLFDIHPPYQLDGNLGAVAGVAEQLLQSHRGVLDILPALPTAWPAGRVTGLRARGGVTVDIAWRDGAPTEVTLLPDRTGALTIRCPLLPEQPLRRLDTGEQVPLRPGELGGWRGTVEAGRRYRIGGPATPPPADQAPAAR</sequence>
<dbReference type="InterPro" id="IPR049053">
    <property type="entry name" value="AFCA-like_C"/>
</dbReference>
<dbReference type="GO" id="GO:0005975">
    <property type="term" value="P:carbohydrate metabolic process"/>
    <property type="evidence" value="ECO:0007669"/>
    <property type="project" value="InterPro"/>
</dbReference>